<dbReference type="InterPro" id="IPR012334">
    <property type="entry name" value="Pectin_lyas_fold"/>
</dbReference>
<proteinExistence type="predicted"/>
<sequence>MTHQPRRPLRTALRTLPAVLVAAASPALPVGTAAANAATELPDAPYSLDATHSPAPLTAADCATDVRCRLMAAPTGGDDHFDLQAALTAAGGRAQAAVVDANGTVVTPAVPATVLLREGTYSVTKPLLVPPNVNLRGASIKTTAIKIHDDAPWINFNYNFIIRPKVTIDLEGADPAPGSVNTISDLALNGRCIKGKGEYSETGSKEPTILPDEQFPSGCESDAATQNNAGGGIKAGHRWTVQQVRFTNFNYFKMWVSKTRDVRIVDSRWDNWGGAGSGDEDNIGGGAGATNTVIEHNQWDQTIRGNSFDLTHATNVTFRNNKVVANRYYADLRNVEAYGSVYFESVLGGMVSDNDLKGANIVLKSNANYLHEGENLDVVNSRDIVVTRNRIRDTFNTGITANYDDYSQSLATHKRFSGGNNAITDNVITNTAKSAIMISGMSNADKDAPDIITGNLITNVGVDGSTEYSGYDNVGIAIGIGTGDKVHHNTIVDDQERPTTWYGMQIGSSINKDITVTGIHLTDANGEGWNVTSRTLGGQRKNGVLPALAPTNLAVTNGVFTWSESTPQDAAKGYSPIAGYRVYRNGVEVATYPVGSHVVPGNLLTAAQSGFESGVTGWTLSGGTVAAKTGDAAVGNGSLLATTGATSRTVTANGPAVPVTAGTLYTSVASYKAVTNDGRMVRAGITWRDASNKSLGQVAATNRFTRASTGNWVTSSYSHVAPAGAVKAEPFLVIDNSLAHEQHLIDRVGLVAGTNTEGWTDGAWAPGNRYQVVAYRLSDSQASTPATVISGQ</sequence>
<evidence type="ECO:0000313" key="2">
    <source>
        <dbReference type="EMBL" id="OJF12815.1"/>
    </source>
</evidence>
<protein>
    <recommendedName>
        <fullName evidence="4">Parallel beta helix pectate lyase-like protein</fullName>
    </recommendedName>
</protein>
<evidence type="ECO:0000313" key="3">
    <source>
        <dbReference type="Proteomes" id="UP000182486"/>
    </source>
</evidence>
<dbReference type="EMBL" id="MEIA01000195">
    <property type="protein sequence ID" value="OJF12815.1"/>
    <property type="molecule type" value="Genomic_DNA"/>
</dbReference>
<dbReference type="Gene3D" id="2.60.120.260">
    <property type="entry name" value="Galactose-binding domain-like"/>
    <property type="match status" value="1"/>
</dbReference>
<keyword evidence="3" id="KW-1185">Reference proteome</keyword>
<dbReference type="InterPro" id="IPR011050">
    <property type="entry name" value="Pectin_lyase_fold/virulence"/>
</dbReference>
<gene>
    <name evidence="2" type="ORF">BG844_18545</name>
</gene>
<evidence type="ECO:0000256" key="1">
    <source>
        <dbReference type="SAM" id="SignalP"/>
    </source>
</evidence>
<accession>A0A1K0FIY1</accession>
<dbReference type="AlphaFoldDB" id="A0A1K0FIY1"/>
<dbReference type="SUPFAM" id="SSF51126">
    <property type="entry name" value="Pectin lyase-like"/>
    <property type="match status" value="1"/>
</dbReference>
<feature type="chain" id="PRO_5009663756" description="Parallel beta helix pectate lyase-like protein" evidence="1">
    <location>
        <begin position="38"/>
        <end position="792"/>
    </location>
</feature>
<organism evidence="2 3">
    <name type="scientific">Couchioplanes caeruleus subsp. caeruleus</name>
    <dbReference type="NCBI Taxonomy" id="56427"/>
    <lineage>
        <taxon>Bacteria</taxon>
        <taxon>Bacillati</taxon>
        <taxon>Actinomycetota</taxon>
        <taxon>Actinomycetes</taxon>
        <taxon>Micromonosporales</taxon>
        <taxon>Micromonosporaceae</taxon>
        <taxon>Couchioplanes</taxon>
    </lineage>
</organism>
<dbReference type="Proteomes" id="UP000182486">
    <property type="component" value="Unassembled WGS sequence"/>
</dbReference>
<dbReference type="Gene3D" id="2.160.20.10">
    <property type="entry name" value="Single-stranded right-handed beta-helix, Pectin lyase-like"/>
    <property type="match status" value="1"/>
</dbReference>
<dbReference type="InterPro" id="IPR006626">
    <property type="entry name" value="PbH1"/>
</dbReference>
<reference evidence="2 3" key="1">
    <citation type="submission" date="2016-09" db="EMBL/GenBank/DDBJ databases">
        <title>Couchioplanes caeruleus draft genome sequence.</title>
        <authorList>
            <person name="Sheehan J."/>
            <person name="Caffrey P."/>
        </authorList>
    </citation>
    <scope>NUCLEOTIDE SEQUENCE [LARGE SCALE GENOMIC DNA]</scope>
    <source>
        <strain evidence="2 3">DSM 43634</strain>
    </source>
</reference>
<evidence type="ECO:0008006" key="4">
    <source>
        <dbReference type="Google" id="ProtNLM"/>
    </source>
</evidence>
<comment type="caution">
    <text evidence="2">The sequence shown here is derived from an EMBL/GenBank/DDBJ whole genome shotgun (WGS) entry which is preliminary data.</text>
</comment>
<dbReference type="RefSeq" id="WP_071806593.1">
    <property type="nucleotide sequence ID" value="NZ_MEIA01000195.1"/>
</dbReference>
<feature type="signal peptide" evidence="1">
    <location>
        <begin position="1"/>
        <end position="37"/>
    </location>
</feature>
<dbReference type="SMART" id="SM00710">
    <property type="entry name" value="PbH1"/>
    <property type="match status" value="5"/>
</dbReference>
<keyword evidence="1" id="KW-0732">Signal</keyword>
<name>A0A1K0FIY1_9ACTN</name>